<dbReference type="AlphaFoldDB" id="E9S8G2"/>
<evidence type="ECO:0000313" key="2">
    <source>
        <dbReference type="Proteomes" id="UP000004259"/>
    </source>
</evidence>
<comment type="caution">
    <text evidence="1">The sequence shown here is derived from an EMBL/GenBank/DDBJ whole genome shotgun (WGS) entry which is preliminary data.</text>
</comment>
<sequence>MIQRNYDLLHINTKLFCRSLSTAEIFSVMHKYAIREALNFLAGYG</sequence>
<dbReference type="Proteomes" id="UP000004259">
    <property type="component" value="Unassembled WGS sequence"/>
</dbReference>
<evidence type="ECO:0000313" key="1">
    <source>
        <dbReference type="EMBL" id="EGC04426.1"/>
    </source>
</evidence>
<reference evidence="1 2" key="1">
    <citation type="submission" date="2011-02" db="EMBL/GenBank/DDBJ databases">
        <authorList>
            <person name="Nelson K.E."/>
            <person name="Sutton G."/>
            <person name="Torralba M."/>
            <person name="Durkin S."/>
            <person name="Harkins D."/>
            <person name="Montgomery R."/>
            <person name="Ziemer C."/>
            <person name="Klaassens E."/>
            <person name="Ocuiv P."/>
            <person name="Morrison M."/>
        </authorList>
    </citation>
    <scope>NUCLEOTIDE SEQUENCE [LARGE SCALE GENOMIC DNA]</scope>
    <source>
        <strain evidence="1 2">8</strain>
    </source>
</reference>
<dbReference type="EMBL" id="ADKM02000023">
    <property type="protein sequence ID" value="EGC04426.1"/>
    <property type="molecule type" value="Genomic_DNA"/>
</dbReference>
<protein>
    <submittedName>
        <fullName evidence="1">Uncharacterized protein</fullName>
    </submittedName>
</protein>
<gene>
    <name evidence="1" type="ORF">CUS_4866</name>
</gene>
<keyword evidence="2" id="KW-1185">Reference proteome</keyword>
<organism evidence="1 2">
    <name type="scientific">Ruminococcus albus 8</name>
    <dbReference type="NCBI Taxonomy" id="246199"/>
    <lineage>
        <taxon>Bacteria</taxon>
        <taxon>Bacillati</taxon>
        <taxon>Bacillota</taxon>
        <taxon>Clostridia</taxon>
        <taxon>Eubacteriales</taxon>
        <taxon>Oscillospiraceae</taxon>
        <taxon>Ruminococcus</taxon>
    </lineage>
</organism>
<proteinExistence type="predicted"/>
<name>E9S8G2_RUMAL</name>
<accession>E9S8G2</accession>